<dbReference type="InterPro" id="IPR051057">
    <property type="entry name" value="PI-PLC_domain"/>
</dbReference>
<dbReference type="GO" id="GO:0006629">
    <property type="term" value="P:lipid metabolic process"/>
    <property type="evidence" value="ECO:0007669"/>
    <property type="project" value="InterPro"/>
</dbReference>
<feature type="chain" id="PRO_5040868749" description="PLC-like phosphodiesterase" evidence="1">
    <location>
        <begin position="24"/>
        <end position="388"/>
    </location>
</feature>
<dbReference type="EMBL" id="JANBPT010000153">
    <property type="protein sequence ID" value="KAJ1926729.1"/>
    <property type="molecule type" value="Genomic_DNA"/>
</dbReference>
<proteinExistence type="predicted"/>
<dbReference type="OrthoDB" id="7984201at2759"/>
<dbReference type="InterPro" id="IPR017946">
    <property type="entry name" value="PLC-like_Pdiesterase_TIM-brl"/>
</dbReference>
<dbReference type="Gene3D" id="3.20.20.190">
    <property type="entry name" value="Phosphatidylinositol (PI) phosphodiesterase"/>
    <property type="match status" value="1"/>
</dbReference>
<gene>
    <name evidence="2" type="ORF">IWQ60_003538</name>
</gene>
<reference evidence="2" key="1">
    <citation type="submission" date="2022-07" db="EMBL/GenBank/DDBJ databases">
        <title>Phylogenomic reconstructions and comparative analyses of Kickxellomycotina fungi.</title>
        <authorList>
            <person name="Reynolds N.K."/>
            <person name="Stajich J.E."/>
            <person name="Barry K."/>
            <person name="Grigoriev I.V."/>
            <person name="Crous P."/>
            <person name="Smith M.E."/>
        </authorList>
    </citation>
    <scope>NUCLEOTIDE SEQUENCE</scope>
    <source>
        <strain evidence="2">RSA 861</strain>
    </source>
</reference>
<dbReference type="PANTHER" id="PTHR13593:SF140">
    <property type="entry name" value="PLC-LIKE PHOSPHODIESTERASE"/>
    <property type="match status" value="1"/>
</dbReference>
<protein>
    <recommendedName>
        <fullName evidence="4">PLC-like phosphodiesterase</fullName>
    </recommendedName>
</protein>
<dbReference type="Proteomes" id="UP001150569">
    <property type="component" value="Unassembled WGS sequence"/>
</dbReference>
<dbReference type="PROSITE" id="PS50007">
    <property type="entry name" value="PIPLC_X_DOMAIN"/>
    <property type="match status" value="1"/>
</dbReference>
<feature type="signal peptide" evidence="1">
    <location>
        <begin position="1"/>
        <end position="23"/>
    </location>
</feature>
<dbReference type="PANTHER" id="PTHR13593">
    <property type="match status" value="1"/>
</dbReference>
<evidence type="ECO:0000256" key="1">
    <source>
        <dbReference type="SAM" id="SignalP"/>
    </source>
</evidence>
<organism evidence="2 3">
    <name type="scientific">Tieghemiomyces parasiticus</name>
    <dbReference type="NCBI Taxonomy" id="78921"/>
    <lineage>
        <taxon>Eukaryota</taxon>
        <taxon>Fungi</taxon>
        <taxon>Fungi incertae sedis</taxon>
        <taxon>Zoopagomycota</taxon>
        <taxon>Kickxellomycotina</taxon>
        <taxon>Dimargaritomycetes</taxon>
        <taxon>Dimargaritales</taxon>
        <taxon>Dimargaritaceae</taxon>
        <taxon>Tieghemiomyces</taxon>
    </lineage>
</organism>
<sequence length="388" mass="41474">MRLNALLPVLAAGLSTTTTTTYAASSPSACNGYADLCNRPYSQVAYPTTHNSYAAAAGIAGNQNRDISLQLADGIRGLMLDFVPSSTMAFQAADSSNDNSGGIELCHTACLFLDAGSAADGLTNVTTFLKANQDEVVTILIENVGKFSAAQMASVFQKAGLDTYAWTQPASGDTELLQSWPTLATMIAQNKRLVVFADQGADQASVPWIHPEYVYVWETPWEVMANDATFNCNIDRPSSPQTPAKTYGALSVLNHFAYINQQFLSTVYEVSASSSAGTTNHIDSLQKHYEQCAGVYTRQKSSLPPLNDTSRERIPNFISVDYYDTGDLFRFTAQLNNVTFNSKPLTSNGTSSSNSNSAASAARLPTLGQSVLTLAFTTPLVTALAALA</sequence>
<dbReference type="SUPFAM" id="SSF51695">
    <property type="entry name" value="PLC-like phosphodiesterases"/>
    <property type="match status" value="1"/>
</dbReference>
<name>A0A9W8DUP7_9FUNG</name>
<comment type="caution">
    <text evidence="2">The sequence shown here is derived from an EMBL/GenBank/DDBJ whole genome shotgun (WGS) entry which is preliminary data.</text>
</comment>
<dbReference type="GO" id="GO:0008081">
    <property type="term" value="F:phosphoric diester hydrolase activity"/>
    <property type="evidence" value="ECO:0007669"/>
    <property type="project" value="InterPro"/>
</dbReference>
<accession>A0A9W8DUP7</accession>
<keyword evidence="3" id="KW-1185">Reference proteome</keyword>
<evidence type="ECO:0000313" key="3">
    <source>
        <dbReference type="Proteomes" id="UP001150569"/>
    </source>
</evidence>
<dbReference type="Pfam" id="PF26146">
    <property type="entry name" value="PI-PLC_X"/>
    <property type="match status" value="1"/>
</dbReference>
<dbReference type="AlphaFoldDB" id="A0A9W8DUP7"/>
<evidence type="ECO:0000313" key="2">
    <source>
        <dbReference type="EMBL" id="KAJ1926729.1"/>
    </source>
</evidence>
<keyword evidence="1" id="KW-0732">Signal</keyword>
<evidence type="ECO:0008006" key="4">
    <source>
        <dbReference type="Google" id="ProtNLM"/>
    </source>
</evidence>